<keyword evidence="1" id="KW-0732">Signal</keyword>
<organism evidence="2">
    <name type="scientific">Amphimedon queenslandica</name>
    <name type="common">Sponge</name>
    <dbReference type="NCBI Taxonomy" id="400682"/>
    <lineage>
        <taxon>Eukaryota</taxon>
        <taxon>Metazoa</taxon>
        <taxon>Porifera</taxon>
        <taxon>Demospongiae</taxon>
        <taxon>Heteroscleromorpha</taxon>
        <taxon>Haplosclerida</taxon>
        <taxon>Niphatidae</taxon>
        <taxon>Amphimedon</taxon>
    </lineage>
</organism>
<dbReference type="InParanoid" id="A0A1X7TS36"/>
<evidence type="ECO:0000256" key="1">
    <source>
        <dbReference type="SAM" id="SignalP"/>
    </source>
</evidence>
<reference evidence="2" key="1">
    <citation type="submission" date="2017-05" db="UniProtKB">
        <authorList>
            <consortium name="EnsemblMetazoa"/>
        </authorList>
    </citation>
    <scope>IDENTIFICATION</scope>
</reference>
<sequence length="162" mass="17861">MRCDVMSSLHVYLLLLGEATDGETRPVGRGMATRNREATDGDTRAVRRGTATRNNAVIAVTVDGTLKVFQSILIDLIADFLLALVVHRDSWQIYDAIVIHPCEPGVTEWINVDNLKCDGPVPDLCWTGQGRHSLVFRDLCILIGFMDIYRASCSDGPVLAFV</sequence>
<proteinExistence type="predicted"/>
<dbReference type="AlphaFoldDB" id="A0A1X7TS36"/>
<evidence type="ECO:0000313" key="2">
    <source>
        <dbReference type="EnsemblMetazoa" id="Aqu2.1.17759_001"/>
    </source>
</evidence>
<accession>A0A1X7TS36</accession>
<name>A0A1X7TS36_AMPQE</name>
<feature type="signal peptide" evidence="1">
    <location>
        <begin position="1"/>
        <end position="24"/>
    </location>
</feature>
<feature type="chain" id="PRO_5013390320" evidence="1">
    <location>
        <begin position="25"/>
        <end position="162"/>
    </location>
</feature>
<protein>
    <submittedName>
        <fullName evidence="2">Uncharacterized protein</fullName>
    </submittedName>
</protein>
<dbReference type="EnsemblMetazoa" id="Aqu2.1.17759_001">
    <property type="protein sequence ID" value="Aqu2.1.17759_001"/>
    <property type="gene ID" value="Aqu2.1.17759"/>
</dbReference>
<dbReference type="OrthoDB" id="338622at2759"/>